<name>A0A2T4AAR5_TRIHA</name>
<evidence type="ECO:0000313" key="3">
    <source>
        <dbReference type="Proteomes" id="UP000241690"/>
    </source>
</evidence>
<evidence type="ECO:0000256" key="1">
    <source>
        <dbReference type="SAM" id="MobiDB-lite"/>
    </source>
</evidence>
<gene>
    <name evidence="2" type="ORF">M431DRAFT_451723</name>
</gene>
<feature type="region of interest" description="Disordered" evidence="1">
    <location>
        <begin position="42"/>
        <end position="80"/>
    </location>
</feature>
<accession>A0A2T4AAR5</accession>
<organism evidence="2 3">
    <name type="scientific">Trichoderma harzianum CBS 226.95</name>
    <dbReference type="NCBI Taxonomy" id="983964"/>
    <lineage>
        <taxon>Eukaryota</taxon>
        <taxon>Fungi</taxon>
        <taxon>Dikarya</taxon>
        <taxon>Ascomycota</taxon>
        <taxon>Pezizomycotina</taxon>
        <taxon>Sordariomycetes</taxon>
        <taxon>Hypocreomycetidae</taxon>
        <taxon>Hypocreales</taxon>
        <taxon>Hypocreaceae</taxon>
        <taxon>Trichoderma</taxon>
    </lineage>
</organism>
<feature type="compositionally biased region" description="Basic residues" evidence="1">
    <location>
        <begin position="153"/>
        <end position="184"/>
    </location>
</feature>
<feature type="region of interest" description="Disordered" evidence="1">
    <location>
        <begin position="149"/>
        <end position="190"/>
    </location>
</feature>
<protein>
    <submittedName>
        <fullName evidence="2">Uncharacterized protein</fullName>
    </submittedName>
</protein>
<dbReference type="RefSeq" id="XP_024773844.1">
    <property type="nucleotide sequence ID" value="XM_024915275.1"/>
</dbReference>
<sequence length="190" mass="21540">MIIIIKICERMRERMKGARVFPIRCQYQGRVYPASVRDDSICHKTRAGHPSSRGRKSNSNNNKKRAAETGQPRSGSQPLTPFIINKESEACRYSNKVFPHTALGKKMRTLADTADHHGSQGLFDSKALPRLVSEDAEQLMRVRLVPITAQGPRRSRQCHPKRNEKRGREKHKGNRKGVKGRRMKTGSGKD</sequence>
<evidence type="ECO:0000313" key="2">
    <source>
        <dbReference type="EMBL" id="PTB54167.1"/>
    </source>
</evidence>
<dbReference type="Proteomes" id="UP000241690">
    <property type="component" value="Unassembled WGS sequence"/>
</dbReference>
<keyword evidence="3" id="KW-1185">Reference proteome</keyword>
<feature type="compositionally biased region" description="Basic residues" evidence="1">
    <location>
        <begin position="43"/>
        <end position="56"/>
    </location>
</feature>
<dbReference type="AlphaFoldDB" id="A0A2T4AAR5"/>
<proteinExistence type="predicted"/>
<dbReference type="GeneID" id="36623842"/>
<reference evidence="2 3" key="1">
    <citation type="submission" date="2016-07" db="EMBL/GenBank/DDBJ databases">
        <title>Multiple horizontal gene transfer events from other fungi enriched the ability of initially mycotrophic Trichoderma (Ascomycota) to feed on dead plant biomass.</title>
        <authorList>
            <consortium name="DOE Joint Genome Institute"/>
            <person name="Aerts A."/>
            <person name="Atanasova L."/>
            <person name="Chenthamara K."/>
            <person name="Zhang J."/>
            <person name="Grujic M."/>
            <person name="Henrissat B."/>
            <person name="Kuo A."/>
            <person name="Salamov A."/>
            <person name="Lipzen A."/>
            <person name="Labutti K."/>
            <person name="Barry K."/>
            <person name="Miao Y."/>
            <person name="Rahimi M.J."/>
            <person name="Shen Q."/>
            <person name="Grigoriev I.V."/>
            <person name="Kubicek C.P."/>
            <person name="Druzhinina I.S."/>
        </authorList>
    </citation>
    <scope>NUCLEOTIDE SEQUENCE [LARGE SCALE GENOMIC DNA]</scope>
    <source>
        <strain evidence="2 3">CBS 226.95</strain>
    </source>
</reference>
<dbReference type="EMBL" id="KZ679681">
    <property type="protein sequence ID" value="PTB54167.1"/>
    <property type="molecule type" value="Genomic_DNA"/>
</dbReference>